<keyword evidence="2" id="KW-1185">Reference proteome</keyword>
<dbReference type="EMBL" id="CP003587">
    <property type="protein sequence ID" value="AGY56804.1"/>
    <property type="molecule type" value="Genomic_DNA"/>
</dbReference>
<name>U5QGT0_GLOK1</name>
<dbReference type="HOGENOM" id="CLU_2193222_0_0_3"/>
<dbReference type="AlphaFoldDB" id="U5QGT0"/>
<reference evidence="1 2" key="1">
    <citation type="journal article" date="2013" name="PLoS ONE">
        <title>Cultivation and Complete Genome Sequencing of Gloeobacter kilaueensis sp. nov., from a Lava Cave in Kilauea Caldera, Hawai'i.</title>
        <authorList>
            <person name="Saw J.H."/>
            <person name="Schatz M."/>
            <person name="Brown M.V."/>
            <person name="Kunkel D.D."/>
            <person name="Foster J.S."/>
            <person name="Shick H."/>
            <person name="Christensen S."/>
            <person name="Hou S."/>
            <person name="Wan X."/>
            <person name="Donachie S.P."/>
        </authorList>
    </citation>
    <scope>NUCLEOTIDE SEQUENCE [LARGE SCALE GENOMIC DNA]</scope>
    <source>
        <strain evidence="2">JS</strain>
    </source>
</reference>
<gene>
    <name evidence="1" type="ORF">GKIL_0558</name>
</gene>
<dbReference type="KEGG" id="glj:GKIL_0558"/>
<sequence length="108" mass="11947">MLHCRHDEPPVGQRCGQVVVAEGTAAAAMGEHDQSMLASKQSGFRGGIDQIQSHGCGLGAPARRIEDHGLHRPAAHWIFKLELPKTHSQWLSLNCPKPIRDDPYSYRQ</sequence>
<accession>U5QGT0</accession>
<protein>
    <submittedName>
        <fullName evidence="1">Uncharacterized protein</fullName>
    </submittedName>
</protein>
<proteinExistence type="predicted"/>
<evidence type="ECO:0000313" key="1">
    <source>
        <dbReference type="EMBL" id="AGY56804.1"/>
    </source>
</evidence>
<evidence type="ECO:0000313" key="2">
    <source>
        <dbReference type="Proteomes" id="UP000017396"/>
    </source>
</evidence>
<dbReference type="Proteomes" id="UP000017396">
    <property type="component" value="Chromosome"/>
</dbReference>
<organism evidence="1 2">
    <name type="scientific">Gloeobacter kilaueensis (strain ATCC BAA-2537 / CCAP 1431/1 / ULC 316 / JS1)</name>
    <dbReference type="NCBI Taxonomy" id="1183438"/>
    <lineage>
        <taxon>Bacteria</taxon>
        <taxon>Bacillati</taxon>
        <taxon>Cyanobacteriota</taxon>
        <taxon>Cyanophyceae</taxon>
        <taxon>Gloeobacterales</taxon>
        <taxon>Gloeobacteraceae</taxon>
        <taxon>Gloeobacter</taxon>
    </lineage>
</organism>